<keyword evidence="2" id="KW-1185">Reference proteome</keyword>
<accession>A0A942TG51</accession>
<name>A0A942TG51_9BACI</name>
<gene>
    <name evidence="1" type="ORF">KHA97_20050</name>
</gene>
<protein>
    <submittedName>
        <fullName evidence="1">Protein phosphatase 2C domain-containing protein</fullName>
    </submittedName>
</protein>
<comment type="caution">
    <text evidence="1">The sequence shown here is derived from an EMBL/GenBank/DDBJ whole genome shotgun (WGS) entry which is preliminary data.</text>
</comment>
<dbReference type="AlphaFoldDB" id="A0A942TG51"/>
<dbReference type="InterPro" id="IPR036457">
    <property type="entry name" value="PPM-type-like_dom_sf"/>
</dbReference>
<proteinExistence type="predicted"/>
<reference evidence="1 2" key="1">
    <citation type="submission" date="2021-05" db="EMBL/GenBank/DDBJ databases">
        <title>Novel Bacillus species.</title>
        <authorList>
            <person name="Liu G."/>
        </authorList>
    </citation>
    <scope>NUCLEOTIDE SEQUENCE [LARGE SCALE GENOMIC DNA]</scope>
    <source>
        <strain evidence="2">FJAT-49780</strain>
    </source>
</reference>
<dbReference type="RefSeq" id="WP_213126573.1">
    <property type="nucleotide sequence ID" value="NZ_JAGYPG010000004.1"/>
</dbReference>
<evidence type="ECO:0000313" key="1">
    <source>
        <dbReference type="EMBL" id="MBS4197340.1"/>
    </source>
</evidence>
<evidence type="ECO:0000313" key="2">
    <source>
        <dbReference type="Proteomes" id="UP000681414"/>
    </source>
</evidence>
<organism evidence="1 2">
    <name type="scientific">Lederbergia citri</name>
    <dbReference type="NCBI Taxonomy" id="2833580"/>
    <lineage>
        <taxon>Bacteria</taxon>
        <taxon>Bacillati</taxon>
        <taxon>Bacillota</taxon>
        <taxon>Bacilli</taxon>
        <taxon>Bacillales</taxon>
        <taxon>Bacillaceae</taxon>
        <taxon>Lederbergia</taxon>
    </lineage>
</organism>
<dbReference type="EMBL" id="JAGYPG010000004">
    <property type="protein sequence ID" value="MBS4197340.1"/>
    <property type="molecule type" value="Genomic_DNA"/>
</dbReference>
<dbReference type="Proteomes" id="UP000681414">
    <property type="component" value="Unassembled WGS sequence"/>
</dbReference>
<sequence>MSGRNKVDAHFHTFEWSGNETEYIDEIKIDLCNHVLIGTYGGNSSAGAHKNEDGTLVWTGPDWELSMILDGHHSSESVDLVIHTIHNEWNRISEILNKPIKNVFPLLETHLLTVFQSSEFMKACENVKGETACLICVRKENYLWWFSVGDCVLYLLHEELHKLGQYALNQRQFYEWIGFVNTFSLPVPCYTSGIRELRRGRNVILMLTDGVLECGKEYYQNGKNIYNEFSDGTKLETGLKRILQHVQDNLGSDSATVICWEYNNSSSAQYPSDLPNRGE</sequence>
<dbReference type="SUPFAM" id="SSF81606">
    <property type="entry name" value="PP2C-like"/>
    <property type="match status" value="1"/>
</dbReference>
<dbReference type="Gene3D" id="3.60.40.10">
    <property type="entry name" value="PPM-type phosphatase domain"/>
    <property type="match status" value="1"/>
</dbReference>